<dbReference type="Proteomes" id="UP000265775">
    <property type="component" value="Unassembled WGS sequence"/>
</dbReference>
<sequence>MKPGLRKVVALILASVTLFGSGASVVSAAYADDTTMGTSTRIQAEPDKTITGGDEAATKPDAGSGDEAGTGADKQSGTGAPAQSAPQADTGQAAPDVTVHDMLDTDSAA</sequence>
<proteinExistence type="predicted"/>
<gene>
    <name evidence="3" type="ORF">DWV59_07490</name>
</gene>
<dbReference type="AlphaFoldDB" id="A0A395XZH2"/>
<evidence type="ECO:0000256" key="2">
    <source>
        <dbReference type="SAM" id="SignalP"/>
    </source>
</evidence>
<accession>A0A395XZH2</accession>
<name>A0A395XZH2_BIFLN</name>
<feature type="region of interest" description="Disordered" evidence="1">
    <location>
        <begin position="31"/>
        <end position="109"/>
    </location>
</feature>
<protein>
    <recommendedName>
        <fullName evidence="5">Secreted protein</fullName>
    </recommendedName>
</protein>
<feature type="signal peptide" evidence="2">
    <location>
        <begin position="1"/>
        <end position="28"/>
    </location>
</feature>
<evidence type="ECO:0000256" key="1">
    <source>
        <dbReference type="SAM" id="MobiDB-lite"/>
    </source>
</evidence>
<evidence type="ECO:0000313" key="4">
    <source>
        <dbReference type="Proteomes" id="UP000265775"/>
    </source>
</evidence>
<feature type="chain" id="PRO_5039473875" description="Secreted protein" evidence="2">
    <location>
        <begin position="29"/>
        <end position="109"/>
    </location>
</feature>
<evidence type="ECO:0008006" key="5">
    <source>
        <dbReference type="Google" id="ProtNLM"/>
    </source>
</evidence>
<comment type="caution">
    <text evidence="3">The sequence shown here is derived from an EMBL/GenBank/DDBJ whole genome shotgun (WGS) entry which is preliminary data.</text>
</comment>
<evidence type="ECO:0000313" key="3">
    <source>
        <dbReference type="EMBL" id="RGW63929.1"/>
    </source>
</evidence>
<reference evidence="3 4" key="1">
    <citation type="submission" date="2018-08" db="EMBL/GenBank/DDBJ databases">
        <title>A genome reference for cultivated species of the human gut microbiota.</title>
        <authorList>
            <person name="Zou Y."/>
            <person name="Xue W."/>
            <person name="Luo G."/>
        </authorList>
    </citation>
    <scope>NUCLEOTIDE SEQUENCE [LARGE SCALE GENOMIC DNA]</scope>
    <source>
        <strain evidence="3 4">AF11-12</strain>
    </source>
</reference>
<dbReference type="EMBL" id="QSAR01000008">
    <property type="protein sequence ID" value="RGW63929.1"/>
    <property type="molecule type" value="Genomic_DNA"/>
</dbReference>
<organism evidence="3 4">
    <name type="scientific">Bifidobacterium longum</name>
    <dbReference type="NCBI Taxonomy" id="216816"/>
    <lineage>
        <taxon>Bacteria</taxon>
        <taxon>Bacillati</taxon>
        <taxon>Actinomycetota</taxon>
        <taxon>Actinomycetes</taxon>
        <taxon>Bifidobacteriales</taxon>
        <taxon>Bifidobacteriaceae</taxon>
        <taxon>Bifidobacterium</taxon>
    </lineage>
</organism>
<dbReference type="RefSeq" id="WP_220389618.1">
    <property type="nucleotide sequence ID" value="NZ_QSAR01000008.1"/>
</dbReference>
<feature type="non-terminal residue" evidence="3">
    <location>
        <position position="109"/>
    </location>
</feature>
<keyword evidence="2" id="KW-0732">Signal</keyword>